<keyword evidence="2" id="KW-1185">Reference proteome</keyword>
<dbReference type="EMBL" id="BPLR01017596">
    <property type="protein sequence ID" value="GIY92870.1"/>
    <property type="molecule type" value="Genomic_DNA"/>
</dbReference>
<protein>
    <submittedName>
        <fullName evidence="1">Uncharacterized protein</fullName>
    </submittedName>
</protein>
<reference evidence="1 2" key="1">
    <citation type="submission" date="2021-06" db="EMBL/GenBank/DDBJ databases">
        <title>Caerostris extrusa draft genome.</title>
        <authorList>
            <person name="Kono N."/>
            <person name="Arakawa K."/>
        </authorList>
    </citation>
    <scope>NUCLEOTIDE SEQUENCE [LARGE SCALE GENOMIC DNA]</scope>
</reference>
<sequence>MNDFRVVERQAKSWATTKGHTHAVIVTKKTARASHVLHAVIKAEFDYFVEIINDLPEEQTTSCLFCELVSFPMRKLARWSEKSQRAILRKFCRSAMNGKRVDRNTSSQIRMFLRLAFQLQRLL</sequence>
<gene>
    <name evidence="1" type="ORF">CEXT_488221</name>
</gene>
<dbReference type="AlphaFoldDB" id="A0AAV4XF59"/>
<evidence type="ECO:0000313" key="2">
    <source>
        <dbReference type="Proteomes" id="UP001054945"/>
    </source>
</evidence>
<organism evidence="1 2">
    <name type="scientific">Caerostris extrusa</name>
    <name type="common">Bark spider</name>
    <name type="synonym">Caerostris bankana</name>
    <dbReference type="NCBI Taxonomy" id="172846"/>
    <lineage>
        <taxon>Eukaryota</taxon>
        <taxon>Metazoa</taxon>
        <taxon>Ecdysozoa</taxon>
        <taxon>Arthropoda</taxon>
        <taxon>Chelicerata</taxon>
        <taxon>Arachnida</taxon>
        <taxon>Araneae</taxon>
        <taxon>Araneomorphae</taxon>
        <taxon>Entelegynae</taxon>
        <taxon>Araneoidea</taxon>
        <taxon>Araneidae</taxon>
        <taxon>Caerostris</taxon>
    </lineage>
</organism>
<dbReference type="Proteomes" id="UP001054945">
    <property type="component" value="Unassembled WGS sequence"/>
</dbReference>
<proteinExistence type="predicted"/>
<evidence type="ECO:0000313" key="1">
    <source>
        <dbReference type="EMBL" id="GIY92870.1"/>
    </source>
</evidence>
<name>A0AAV4XF59_CAEEX</name>
<accession>A0AAV4XF59</accession>
<comment type="caution">
    <text evidence="1">The sequence shown here is derived from an EMBL/GenBank/DDBJ whole genome shotgun (WGS) entry which is preliminary data.</text>
</comment>